<dbReference type="Pfam" id="PF00069">
    <property type="entry name" value="Pkinase"/>
    <property type="match status" value="1"/>
</dbReference>
<sequence>MLFEWTVSLAIIFSGSLFPVEEKRMLEPMLLLPFVYIHSIPEKVHQVVIDTTDLDYFQEPELPSEDEVLIDYEKVLQEHWKYQSTPLNLNHESQLPDQDQDEESWKKGLSAPARLSGMGGLWFPDFSHLLRQSPDGEQNNEDTKAEENTENKQEESAAGEETQPEENSGQSSVDTASLSTKVATRISQMRSTAKRLGSGCYGEVFLGTLNQNGERIRTAAKIMKSQDRRGFHNLDRERRWLKALDHPGVVKLITYESDGVRNLVIYLEYLPYDYYQLIVSKEPTQELKGLNGNVLSEQGLINIFFCLHEVLEYLHQQNIIYFDLHSGNLRFTESGTLKLIDFGVLLRCDNKGVLPGAENCYHLAPEIRAGKEVTIKGQLFSFGLLMIQLLHNKHIEKSPEVQKYIDARRPMDQSELLRKLVICWGAEITSEYESLLDEIAFPCCESDPDDRPDFDSVFTTLNSIAKAIDRIMDPEYEPAELKDHEVKTIIEGHKKDVNDFQPAKKQRLEHDQVASGSQN</sequence>
<keyword evidence="4" id="KW-0808">Transferase</keyword>
<feature type="region of interest" description="Disordered" evidence="2">
    <location>
        <begin position="493"/>
        <end position="519"/>
    </location>
</feature>
<dbReference type="RefSeq" id="WP_262597023.1">
    <property type="nucleotide sequence ID" value="NZ_CP103300.1"/>
</dbReference>
<evidence type="ECO:0000313" key="5">
    <source>
        <dbReference type="Proteomes" id="UP001163255"/>
    </source>
</evidence>
<organism evidence="4 5">
    <name type="scientific">Endozoicomonas euniceicola</name>
    <dbReference type="NCBI Taxonomy" id="1234143"/>
    <lineage>
        <taxon>Bacteria</taxon>
        <taxon>Pseudomonadati</taxon>
        <taxon>Pseudomonadota</taxon>
        <taxon>Gammaproteobacteria</taxon>
        <taxon>Oceanospirillales</taxon>
        <taxon>Endozoicomonadaceae</taxon>
        <taxon>Endozoicomonas</taxon>
    </lineage>
</organism>
<dbReference type="PROSITE" id="PS00107">
    <property type="entry name" value="PROTEIN_KINASE_ATP"/>
    <property type="match status" value="1"/>
</dbReference>
<keyword evidence="1" id="KW-0547">Nucleotide-binding</keyword>
<gene>
    <name evidence="4" type="ORF">NX720_20130</name>
</gene>
<name>A0ABY6GSW5_9GAMM</name>
<evidence type="ECO:0000259" key="3">
    <source>
        <dbReference type="PROSITE" id="PS50011"/>
    </source>
</evidence>
<dbReference type="SUPFAM" id="SSF56112">
    <property type="entry name" value="Protein kinase-like (PK-like)"/>
    <property type="match status" value="1"/>
</dbReference>
<dbReference type="Gene3D" id="1.10.510.10">
    <property type="entry name" value="Transferase(Phosphotransferase) domain 1"/>
    <property type="match status" value="1"/>
</dbReference>
<dbReference type="Gene3D" id="3.30.200.20">
    <property type="entry name" value="Phosphorylase Kinase, domain 1"/>
    <property type="match status" value="1"/>
</dbReference>
<dbReference type="InterPro" id="IPR050167">
    <property type="entry name" value="Ser_Thr_protein_kinase"/>
</dbReference>
<dbReference type="GO" id="GO:0016301">
    <property type="term" value="F:kinase activity"/>
    <property type="evidence" value="ECO:0007669"/>
    <property type="project" value="UniProtKB-KW"/>
</dbReference>
<dbReference type="Proteomes" id="UP001163255">
    <property type="component" value="Chromosome"/>
</dbReference>
<feature type="binding site" evidence="1">
    <location>
        <position position="221"/>
    </location>
    <ligand>
        <name>ATP</name>
        <dbReference type="ChEBI" id="CHEBI:30616"/>
    </ligand>
</feature>
<feature type="compositionally biased region" description="Basic and acidic residues" evidence="2">
    <location>
        <begin position="141"/>
        <end position="155"/>
    </location>
</feature>
<evidence type="ECO:0000256" key="1">
    <source>
        <dbReference type="PROSITE-ProRule" id="PRU10141"/>
    </source>
</evidence>
<proteinExistence type="predicted"/>
<dbReference type="InterPro" id="IPR000719">
    <property type="entry name" value="Prot_kinase_dom"/>
</dbReference>
<evidence type="ECO:0000256" key="2">
    <source>
        <dbReference type="SAM" id="MobiDB-lite"/>
    </source>
</evidence>
<dbReference type="EMBL" id="CP103300">
    <property type="protein sequence ID" value="UYM15151.1"/>
    <property type="molecule type" value="Genomic_DNA"/>
</dbReference>
<dbReference type="InterPro" id="IPR011009">
    <property type="entry name" value="Kinase-like_dom_sf"/>
</dbReference>
<feature type="compositionally biased region" description="Polar residues" evidence="2">
    <location>
        <begin position="165"/>
        <end position="178"/>
    </location>
</feature>
<keyword evidence="5" id="KW-1185">Reference proteome</keyword>
<evidence type="ECO:0000313" key="4">
    <source>
        <dbReference type="EMBL" id="UYM15151.1"/>
    </source>
</evidence>
<keyword evidence="1" id="KW-0067">ATP-binding</keyword>
<feature type="region of interest" description="Disordered" evidence="2">
    <location>
        <begin position="128"/>
        <end position="178"/>
    </location>
</feature>
<dbReference type="InterPro" id="IPR017441">
    <property type="entry name" value="Protein_kinase_ATP_BS"/>
</dbReference>
<accession>A0ABY6GSW5</accession>
<dbReference type="PANTHER" id="PTHR23257">
    <property type="entry name" value="SERINE-THREONINE PROTEIN KINASE"/>
    <property type="match status" value="1"/>
</dbReference>
<reference evidence="4" key="1">
    <citation type="submission" date="2022-10" db="EMBL/GenBank/DDBJ databases">
        <title>Completed Genome Sequence of two octocoral isolated bacterium, Endozoicomonas euniceicola EF212T and Endozoicomonas gorgoniicola PS125T.</title>
        <authorList>
            <person name="Chiou Y.-J."/>
            <person name="Chen Y.-H."/>
        </authorList>
    </citation>
    <scope>NUCLEOTIDE SEQUENCE</scope>
    <source>
        <strain evidence="4">EF212</strain>
    </source>
</reference>
<feature type="compositionally biased region" description="Polar residues" evidence="2">
    <location>
        <begin position="87"/>
        <end position="97"/>
    </location>
</feature>
<dbReference type="CDD" id="cd00180">
    <property type="entry name" value="PKc"/>
    <property type="match status" value="1"/>
</dbReference>
<feature type="domain" description="Protein kinase" evidence="3">
    <location>
        <begin position="190"/>
        <end position="465"/>
    </location>
</feature>
<keyword evidence="4" id="KW-0418">Kinase</keyword>
<feature type="region of interest" description="Disordered" evidence="2">
    <location>
        <begin position="87"/>
        <end position="107"/>
    </location>
</feature>
<protein>
    <submittedName>
        <fullName evidence="4">Protein kinase</fullName>
    </submittedName>
</protein>
<dbReference type="PROSITE" id="PS50011">
    <property type="entry name" value="PROTEIN_KINASE_DOM"/>
    <property type="match status" value="1"/>
</dbReference>